<evidence type="ECO:0000259" key="2">
    <source>
        <dbReference type="PROSITE" id="PS50158"/>
    </source>
</evidence>
<gene>
    <name evidence="3" type="ORF">QE152_g7435</name>
</gene>
<dbReference type="GO" id="GO:0008270">
    <property type="term" value="F:zinc ion binding"/>
    <property type="evidence" value="ECO:0007669"/>
    <property type="project" value="UniProtKB-KW"/>
</dbReference>
<dbReference type="GO" id="GO:0003676">
    <property type="term" value="F:nucleic acid binding"/>
    <property type="evidence" value="ECO:0007669"/>
    <property type="project" value="InterPro"/>
</dbReference>
<keyword evidence="1" id="KW-0479">Metal-binding</keyword>
<comment type="caution">
    <text evidence="3">The sequence shown here is derived from an EMBL/GenBank/DDBJ whole genome shotgun (WGS) entry which is preliminary data.</text>
</comment>
<dbReference type="Pfam" id="PF14223">
    <property type="entry name" value="Retrotran_gag_2"/>
    <property type="match status" value="1"/>
</dbReference>
<keyword evidence="1" id="KW-0862">Zinc</keyword>
<protein>
    <recommendedName>
        <fullName evidence="2">CCHC-type domain-containing protein</fullName>
    </recommendedName>
</protein>
<dbReference type="InterPro" id="IPR001878">
    <property type="entry name" value="Znf_CCHC"/>
</dbReference>
<evidence type="ECO:0000313" key="4">
    <source>
        <dbReference type="Proteomes" id="UP001458880"/>
    </source>
</evidence>
<sequence>MRKCHRCITSQTSKEQMKPLKDVFVRTSSFTKLTLWRKLFNLKSGTNESLEDHFLKFDTIIRDLKDLGSTIDETDRVCHLLLSLPSQYDTVITALETVSEVKMDFIKAPLLDEELKHKCKNNVEQSSGNDFSLKVSTGCFICGNKSHFKAQCPKRFNRGRYNRGRNRRGRFNNVNQEKEQANSAKESISLVAANFCNQKDLISNKVFALDSGASNHFVKLDDFDYDNCNVVLENNNLWHRRLGHAGKDALQQLGLPIPIDKCSTCIEAKATRLPFNKI</sequence>
<reference evidence="3 4" key="1">
    <citation type="journal article" date="2024" name="BMC Genomics">
        <title>De novo assembly and annotation of Popillia japonica's genome with initial clues to its potential as an invasive pest.</title>
        <authorList>
            <person name="Cucini C."/>
            <person name="Boschi S."/>
            <person name="Funari R."/>
            <person name="Cardaioli E."/>
            <person name="Iannotti N."/>
            <person name="Marturano G."/>
            <person name="Paoli F."/>
            <person name="Bruttini M."/>
            <person name="Carapelli A."/>
            <person name="Frati F."/>
            <person name="Nardi F."/>
        </authorList>
    </citation>
    <scope>NUCLEOTIDE SEQUENCE [LARGE SCALE GENOMIC DNA]</scope>
    <source>
        <strain evidence="3">DMR45628</strain>
    </source>
</reference>
<dbReference type="PROSITE" id="PS50158">
    <property type="entry name" value="ZF_CCHC"/>
    <property type="match status" value="1"/>
</dbReference>
<dbReference type="EMBL" id="JASPKY010000054">
    <property type="protein sequence ID" value="KAK9744925.1"/>
    <property type="molecule type" value="Genomic_DNA"/>
</dbReference>
<feature type="domain" description="CCHC-type" evidence="2">
    <location>
        <begin position="139"/>
        <end position="154"/>
    </location>
</feature>
<name>A0AAW1MDR1_POPJA</name>
<accession>A0AAW1MDR1</accession>
<dbReference type="AlphaFoldDB" id="A0AAW1MDR1"/>
<organism evidence="3 4">
    <name type="scientific">Popillia japonica</name>
    <name type="common">Japanese beetle</name>
    <dbReference type="NCBI Taxonomy" id="7064"/>
    <lineage>
        <taxon>Eukaryota</taxon>
        <taxon>Metazoa</taxon>
        <taxon>Ecdysozoa</taxon>
        <taxon>Arthropoda</taxon>
        <taxon>Hexapoda</taxon>
        <taxon>Insecta</taxon>
        <taxon>Pterygota</taxon>
        <taxon>Neoptera</taxon>
        <taxon>Endopterygota</taxon>
        <taxon>Coleoptera</taxon>
        <taxon>Polyphaga</taxon>
        <taxon>Scarabaeiformia</taxon>
        <taxon>Scarabaeidae</taxon>
        <taxon>Rutelinae</taxon>
        <taxon>Popillia</taxon>
    </lineage>
</organism>
<dbReference type="Proteomes" id="UP001458880">
    <property type="component" value="Unassembled WGS sequence"/>
</dbReference>
<proteinExistence type="predicted"/>
<evidence type="ECO:0000313" key="3">
    <source>
        <dbReference type="EMBL" id="KAK9744925.1"/>
    </source>
</evidence>
<keyword evidence="1" id="KW-0863">Zinc-finger</keyword>
<evidence type="ECO:0000256" key="1">
    <source>
        <dbReference type="PROSITE-ProRule" id="PRU00047"/>
    </source>
</evidence>
<keyword evidence="4" id="KW-1185">Reference proteome</keyword>